<feature type="chain" id="PRO_5044787693" evidence="1">
    <location>
        <begin position="33"/>
        <end position="179"/>
    </location>
</feature>
<sequence length="179" mass="19497">MIECEKDRAEINMKKVFITTVYILLALCSAESQVLDVTGVVGGKVDIKCSHKLARDNNKYFCKGTCKGKDILIQTGDIKNNMLQVVREFKSESLQTQLHPLDADESCVGIGIPGCCLDFHRSPTPPHITSTRLRPLVTVSRTMVSRLLPSVPLEISWTSAHLPVTVSSTTAAITTTGGP</sequence>
<dbReference type="Gene3D" id="2.60.40.10">
    <property type="entry name" value="Immunoglobulins"/>
    <property type="match status" value="1"/>
</dbReference>
<evidence type="ECO:0000256" key="1">
    <source>
        <dbReference type="SAM" id="SignalP"/>
    </source>
</evidence>
<organism evidence="2 3">
    <name type="scientific">Umbra pygmaea</name>
    <name type="common">Eastern mudminnow</name>
    <dbReference type="NCBI Taxonomy" id="75934"/>
    <lineage>
        <taxon>Eukaryota</taxon>
        <taxon>Metazoa</taxon>
        <taxon>Chordata</taxon>
        <taxon>Craniata</taxon>
        <taxon>Vertebrata</taxon>
        <taxon>Euteleostomi</taxon>
        <taxon>Actinopterygii</taxon>
        <taxon>Neopterygii</taxon>
        <taxon>Teleostei</taxon>
        <taxon>Protacanthopterygii</taxon>
        <taxon>Esociformes</taxon>
        <taxon>Umbridae</taxon>
        <taxon>Umbra</taxon>
    </lineage>
</organism>
<accession>A0ABD0XWH5</accession>
<evidence type="ECO:0000313" key="2">
    <source>
        <dbReference type="EMBL" id="KAL1004797.1"/>
    </source>
</evidence>
<evidence type="ECO:0000313" key="3">
    <source>
        <dbReference type="Proteomes" id="UP001557470"/>
    </source>
</evidence>
<dbReference type="Proteomes" id="UP001557470">
    <property type="component" value="Unassembled WGS sequence"/>
</dbReference>
<comment type="caution">
    <text evidence="2">The sequence shown here is derived from an EMBL/GenBank/DDBJ whole genome shotgun (WGS) entry which is preliminary data.</text>
</comment>
<protein>
    <submittedName>
        <fullName evidence="2">Uncharacterized protein</fullName>
    </submittedName>
</protein>
<name>A0ABD0XWH5_UMBPY</name>
<feature type="signal peptide" evidence="1">
    <location>
        <begin position="1"/>
        <end position="32"/>
    </location>
</feature>
<dbReference type="InterPro" id="IPR013783">
    <property type="entry name" value="Ig-like_fold"/>
</dbReference>
<proteinExistence type="predicted"/>
<dbReference type="AlphaFoldDB" id="A0ABD0XWH5"/>
<keyword evidence="1" id="KW-0732">Signal</keyword>
<reference evidence="2 3" key="1">
    <citation type="submission" date="2024-06" db="EMBL/GenBank/DDBJ databases">
        <authorList>
            <person name="Pan Q."/>
            <person name="Wen M."/>
            <person name="Jouanno E."/>
            <person name="Zahm M."/>
            <person name="Klopp C."/>
            <person name="Cabau C."/>
            <person name="Louis A."/>
            <person name="Berthelot C."/>
            <person name="Parey E."/>
            <person name="Roest Crollius H."/>
            <person name="Montfort J."/>
            <person name="Robinson-Rechavi M."/>
            <person name="Bouchez O."/>
            <person name="Lampietro C."/>
            <person name="Lopez Roques C."/>
            <person name="Donnadieu C."/>
            <person name="Postlethwait J."/>
            <person name="Bobe J."/>
            <person name="Verreycken H."/>
            <person name="Guiguen Y."/>
        </authorList>
    </citation>
    <scope>NUCLEOTIDE SEQUENCE [LARGE SCALE GENOMIC DNA]</scope>
    <source>
        <strain evidence="2">Up_M1</strain>
        <tissue evidence="2">Testis</tissue>
    </source>
</reference>
<gene>
    <name evidence="2" type="ORF">UPYG_G00050660</name>
</gene>
<keyword evidence="3" id="KW-1185">Reference proteome</keyword>
<dbReference type="EMBL" id="JAGEUA010000002">
    <property type="protein sequence ID" value="KAL1004797.1"/>
    <property type="molecule type" value="Genomic_DNA"/>
</dbReference>